<dbReference type="EMBL" id="CAJHJT010000001">
    <property type="protein sequence ID" value="CAD6995299.1"/>
    <property type="molecule type" value="Genomic_DNA"/>
</dbReference>
<reference evidence="1" key="1">
    <citation type="submission" date="2020-11" db="EMBL/GenBank/DDBJ databases">
        <authorList>
            <person name="Whitehead M."/>
        </authorList>
    </citation>
    <scope>NUCLEOTIDE SEQUENCE</scope>
    <source>
        <strain evidence="1">EGII</strain>
    </source>
</reference>
<name>A0A811U8X3_CERCA</name>
<dbReference type="Proteomes" id="UP000606786">
    <property type="component" value="Unassembled WGS sequence"/>
</dbReference>
<organism evidence="1 2">
    <name type="scientific">Ceratitis capitata</name>
    <name type="common">Mediterranean fruit fly</name>
    <name type="synonym">Tephritis capitata</name>
    <dbReference type="NCBI Taxonomy" id="7213"/>
    <lineage>
        <taxon>Eukaryota</taxon>
        <taxon>Metazoa</taxon>
        <taxon>Ecdysozoa</taxon>
        <taxon>Arthropoda</taxon>
        <taxon>Hexapoda</taxon>
        <taxon>Insecta</taxon>
        <taxon>Pterygota</taxon>
        <taxon>Neoptera</taxon>
        <taxon>Endopterygota</taxon>
        <taxon>Diptera</taxon>
        <taxon>Brachycera</taxon>
        <taxon>Muscomorpha</taxon>
        <taxon>Tephritoidea</taxon>
        <taxon>Tephritidae</taxon>
        <taxon>Ceratitis</taxon>
        <taxon>Ceratitis</taxon>
    </lineage>
</organism>
<protein>
    <submittedName>
        <fullName evidence="1">(Mediterranean fruit fly) hypothetical protein</fullName>
    </submittedName>
</protein>
<comment type="caution">
    <text evidence="1">The sequence shown here is derived from an EMBL/GenBank/DDBJ whole genome shotgun (WGS) entry which is preliminary data.</text>
</comment>
<evidence type="ECO:0000313" key="2">
    <source>
        <dbReference type="Proteomes" id="UP000606786"/>
    </source>
</evidence>
<gene>
    <name evidence="1" type="ORF">CCAP1982_LOCUS4018</name>
</gene>
<accession>A0A811U8X3</accession>
<sequence length="55" mass="6078">MQLPVTTQACYSGRSNGVYVECDKCGKKCGVCRFGAAHERHDADSELGWTLIEKK</sequence>
<proteinExistence type="predicted"/>
<keyword evidence="2" id="KW-1185">Reference proteome</keyword>
<dbReference type="AlphaFoldDB" id="A0A811U8X3"/>
<evidence type="ECO:0000313" key="1">
    <source>
        <dbReference type="EMBL" id="CAD6995299.1"/>
    </source>
</evidence>